<keyword evidence="1" id="KW-0812">Transmembrane</keyword>
<feature type="transmembrane region" description="Helical" evidence="1">
    <location>
        <begin position="142"/>
        <end position="165"/>
    </location>
</feature>
<proteinExistence type="predicted"/>
<dbReference type="EMBL" id="KQ979568">
    <property type="protein sequence ID" value="KYN20918.1"/>
    <property type="molecule type" value="Genomic_DNA"/>
</dbReference>
<protein>
    <submittedName>
        <fullName evidence="2">Uncharacterized protein</fullName>
    </submittedName>
</protein>
<keyword evidence="3" id="KW-1185">Reference proteome</keyword>
<reference evidence="2 3" key="1">
    <citation type="submission" date="2015-09" db="EMBL/GenBank/DDBJ databases">
        <title>Trachymyrmex cornetzi WGS genome.</title>
        <authorList>
            <person name="Nygaard S."/>
            <person name="Hu H."/>
            <person name="Boomsma J."/>
            <person name="Zhang G."/>
        </authorList>
    </citation>
    <scope>NUCLEOTIDE SEQUENCE [LARGE SCALE GENOMIC DNA]</scope>
    <source>
        <strain evidence="2">Tcor2-1</strain>
        <tissue evidence="2">Whole body</tissue>
    </source>
</reference>
<feature type="transmembrane region" description="Helical" evidence="1">
    <location>
        <begin position="101"/>
        <end position="122"/>
    </location>
</feature>
<keyword evidence="1" id="KW-1133">Transmembrane helix</keyword>
<sequence length="221" mass="23229">MGDCADVNADSSRDIAPGTVSSCPSLYDEHSSSVLYGNIMDFTIISSYSLVTDYETGSTCVSLCKVAQSTFLSPWNRRENTKPRDDYVITYLRTTNKRLYVYLRQVPLGLAFLAFTLSMFGSHKSAAPAVVPKKPFGGRPKFQAVFAAILAVAVAYPGGLTGVAISHGLGPIVAPQVVAAAPAISHGAVLLAQPIAPAVHTPAVVTKTVLAGHGYGYGLHG</sequence>
<dbReference type="Proteomes" id="UP000078492">
    <property type="component" value="Unassembled WGS sequence"/>
</dbReference>
<keyword evidence="1" id="KW-0472">Membrane</keyword>
<gene>
    <name evidence="2" type="ORF">ALC57_06825</name>
</gene>
<organism evidence="2 3">
    <name type="scientific">Trachymyrmex cornetzi</name>
    <dbReference type="NCBI Taxonomy" id="471704"/>
    <lineage>
        <taxon>Eukaryota</taxon>
        <taxon>Metazoa</taxon>
        <taxon>Ecdysozoa</taxon>
        <taxon>Arthropoda</taxon>
        <taxon>Hexapoda</taxon>
        <taxon>Insecta</taxon>
        <taxon>Pterygota</taxon>
        <taxon>Neoptera</taxon>
        <taxon>Endopterygota</taxon>
        <taxon>Hymenoptera</taxon>
        <taxon>Apocrita</taxon>
        <taxon>Aculeata</taxon>
        <taxon>Formicoidea</taxon>
        <taxon>Formicidae</taxon>
        <taxon>Myrmicinae</taxon>
        <taxon>Trachymyrmex</taxon>
    </lineage>
</organism>
<name>A0A195E6V8_9HYME</name>
<evidence type="ECO:0000313" key="3">
    <source>
        <dbReference type="Proteomes" id="UP000078492"/>
    </source>
</evidence>
<evidence type="ECO:0000313" key="2">
    <source>
        <dbReference type="EMBL" id="KYN20918.1"/>
    </source>
</evidence>
<accession>A0A195E6V8</accession>
<dbReference type="AlphaFoldDB" id="A0A195E6V8"/>
<evidence type="ECO:0000256" key="1">
    <source>
        <dbReference type="SAM" id="Phobius"/>
    </source>
</evidence>